<dbReference type="GO" id="GO:0005634">
    <property type="term" value="C:nucleus"/>
    <property type="evidence" value="ECO:0007669"/>
    <property type="project" value="TreeGrafter"/>
</dbReference>
<dbReference type="PANTHER" id="PTHR11139">
    <property type="entry name" value="ATAXIA TELANGIECTASIA MUTATED ATM -RELATED"/>
    <property type="match status" value="1"/>
</dbReference>
<keyword evidence="2" id="KW-0808">Transferase</keyword>
<evidence type="ECO:0000313" key="2">
    <source>
        <dbReference type="EMBL" id="KPJ09868.1"/>
    </source>
</evidence>
<dbReference type="EMBL" id="KQ461069">
    <property type="protein sequence ID" value="KPJ09868.1"/>
    <property type="molecule type" value="Genomic_DNA"/>
</dbReference>
<dbReference type="InterPro" id="IPR036940">
    <property type="entry name" value="PI3/4_kinase_cat_sf"/>
</dbReference>
<dbReference type="STRING" id="76193.A0A0N0PB19"/>
<gene>
    <name evidence="2" type="ORF">RR48_01265</name>
</gene>
<dbReference type="InterPro" id="IPR050517">
    <property type="entry name" value="DDR_Repair_Kinase"/>
</dbReference>
<evidence type="ECO:0000259" key="1">
    <source>
        <dbReference type="PROSITE" id="PS50290"/>
    </source>
</evidence>
<dbReference type="Pfam" id="PF00454">
    <property type="entry name" value="PI3_PI4_kinase"/>
    <property type="match status" value="1"/>
</dbReference>
<keyword evidence="2" id="KW-0418">Kinase</keyword>
<proteinExistence type="predicted"/>
<feature type="domain" description="PI3K/PI4K catalytic" evidence="1">
    <location>
        <begin position="295"/>
        <end position="542"/>
    </location>
</feature>
<dbReference type="InterPro" id="IPR000403">
    <property type="entry name" value="PI3/4_kinase_cat_dom"/>
</dbReference>
<reference evidence="2 3" key="1">
    <citation type="journal article" date="2015" name="Nat. Commun.">
        <title>Outbred genome sequencing and CRISPR/Cas9 gene editing in butterflies.</title>
        <authorList>
            <person name="Li X."/>
            <person name="Fan D."/>
            <person name="Zhang W."/>
            <person name="Liu G."/>
            <person name="Zhang L."/>
            <person name="Zhao L."/>
            <person name="Fang X."/>
            <person name="Chen L."/>
            <person name="Dong Y."/>
            <person name="Chen Y."/>
            <person name="Ding Y."/>
            <person name="Zhao R."/>
            <person name="Feng M."/>
            <person name="Zhu Y."/>
            <person name="Feng Y."/>
            <person name="Jiang X."/>
            <person name="Zhu D."/>
            <person name="Xiang H."/>
            <person name="Feng X."/>
            <person name="Li S."/>
            <person name="Wang J."/>
            <person name="Zhang G."/>
            <person name="Kronforst M.R."/>
            <person name="Wang W."/>
        </authorList>
    </citation>
    <scope>NUCLEOTIDE SEQUENCE [LARGE SCALE GENOMIC DNA]</scope>
    <source>
        <strain evidence="2">Ya'a_city_454_Pm</strain>
        <tissue evidence="2">Whole body</tissue>
    </source>
</reference>
<dbReference type="SUPFAM" id="SSF56112">
    <property type="entry name" value="Protein kinase-like (PK-like)"/>
    <property type="match status" value="1"/>
</dbReference>
<dbReference type="AlphaFoldDB" id="A0A0N0PB19"/>
<dbReference type="InParanoid" id="A0A0N0PB19"/>
<protein>
    <submittedName>
        <fullName evidence="2">Serine/threonine-protein kinase TOR</fullName>
    </submittedName>
</protein>
<evidence type="ECO:0000313" key="3">
    <source>
        <dbReference type="Proteomes" id="UP000053240"/>
    </source>
</evidence>
<dbReference type="InterPro" id="IPR011009">
    <property type="entry name" value="Kinase-like_dom_sf"/>
</dbReference>
<dbReference type="PROSITE" id="PS50290">
    <property type="entry name" value="PI3_4_KINASE_3"/>
    <property type="match status" value="1"/>
</dbReference>
<sequence length="542" mass="62199">MDNTPIEDIVGLNHLILILRRDLDALSNEQLRFLLHDTKDRIKTTENRIVGENKQVLKNMVQIAITHYDENWPLTGDHRIPAIEQNIQLIEMTNALGVGIDMNLDLKYSVLIDVLLYRLSCADQLDSDATAAILGKIDTLIHILDDFAIEELKRNQCKLTSPCELVAKLSRDTSKLKQCLQLVADPRHVLRHYVRELVKALDDHDCTALNKSFNRMKEKIFENPYAGVDYQVLNKYKETLYKISEFESLLVLLKELNTQSESFKLSQLCPALTQADFICGSETEDCLNRLLMLPRGIRVHRFEEQRRPAVLSARLSDGSQRRLLVKTGEELVVDAAALRVIRSMGITSQDYQVTTLGDDSGLIQYLEDHKRDTREHSISQYQKMCAKIPAHAFRSIMELNSFSFQDFINKKLNYEESLAAMTYATSLLGLKDRHLENILYDVVSGCLRSVDWNSSLQHSQSEPPPARLTRCLLAPCRKQVLESRLQQLTSETRSSHRLLLATLQISFKWMEDEIQDKVTNLLRHCTDPQILAITRSAWEPWI</sequence>
<dbReference type="Gene3D" id="1.10.1070.11">
    <property type="entry name" value="Phosphatidylinositol 3-/4-kinase, catalytic domain"/>
    <property type="match status" value="1"/>
</dbReference>
<keyword evidence="3" id="KW-1185">Reference proteome</keyword>
<dbReference type="Proteomes" id="UP000053240">
    <property type="component" value="Unassembled WGS sequence"/>
</dbReference>
<name>A0A0N0PB19_PAPMA</name>
<accession>A0A0N0PB19</accession>
<dbReference type="GO" id="GO:0004674">
    <property type="term" value="F:protein serine/threonine kinase activity"/>
    <property type="evidence" value="ECO:0007669"/>
    <property type="project" value="TreeGrafter"/>
</dbReference>
<organism evidence="2 3">
    <name type="scientific">Papilio machaon</name>
    <name type="common">Old World swallowtail butterfly</name>
    <dbReference type="NCBI Taxonomy" id="76193"/>
    <lineage>
        <taxon>Eukaryota</taxon>
        <taxon>Metazoa</taxon>
        <taxon>Ecdysozoa</taxon>
        <taxon>Arthropoda</taxon>
        <taxon>Hexapoda</taxon>
        <taxon>Insecta</taxon>
        <taxon>Pterygota</taxon>
        <taxon>Neoptera</taxon>
        <taxon>Endopterygota</taxon>
        <taxon>Lepidoptera</taxon>
        <taxon>Glossata</taxon>
        <taxon>Ditrysia</taxon>
        <taxon>Papilionoidea</taxon>
        <taxon>Papilionidae</taxon>
        <taxon>Papilioninae</taxon>
        <taxon>Papilio</taxon>
    </lineage>
</organism>